<dbReference type="Pfam" id="PF17482">
    <property type="entry name" value="Phage_sheath_1C"/>
    <property type="match status" value="1"/>
</dbReference>
<comment type="similarity">
    <text evidence="1">Belongs to the myoviridae tail sheath protein family.</text>
</comment>
<dbReference type="EMBL" id="MN988521">
    <property type="protein sequence ID" value="QIG71458.1"/>
    <property type="molecule type" value="Genomic_DNA"/>
</dbReference>
<evidence type="ECO:0000256" key="6">
    <source>
        <dbReference type="ARBA" id="ARBA00023009"/>
    </source>
</evidence>
<dbReference type="InterPro" id="IPR052042">
    <property type="entry name" value="Tail_sheath_structural"/>
</dbReference>
<evidence type="ECO:0000256" key="4">
    <source>
        <dbReference type="ARBA" id="ARBA00022766"/>
    </source>
</evidence>
<evidence type="ECO:0000313" key="10">
    <source>
        <dbReference type="EMBL" id="QIG71458.1"/>
    </source>
</evidence>
<dbReference type="Gene3D" id="3.40.50.11780">
    <property type="match status" value="1"/>
</dbReference>
<evidence type="ECO:0000256" key="5">
    <source>
        <dbReference type="ARBA" id="ARBA00023003"/>
    </source>
</evidence>
<dbReference type="PANTHER" id="PTHR35861:SF1">
    <property type="entry name" value="PHAGE TAIL SHEATH PROTEIN"/>
    <property type="match status" value="1"/>
</dbReference>
<dbReference type="PANTHER" id="PTHR35861">
    <property type="match status" value="1"/>
</dbReference>
<keyword evidence="2" id="KW-1162">Viral penetration into host cytoplasm</keyword>
<evidence type="ECO:0000259" key="8">
    <source>
        <dbReference type="Pfam" id="PF04984"/>
    </source>
</evidence>
<feature type="domain" description="Tail sheath protein C-terminal" evidence="9">
    <location>
        <begin position="495"/>
        <end position="588"/>
    </location>
</feature>
<dbReference type="InterPro" id="IPR035089">
    <property type="entry name" value="Phage_sheath_subtilisin"/>
</dbReference>
<sequence length="608" mass="65904">MAAPYAQIKEIDISTRVPSFPGLYIGVVVPGAKKGPVNKAVLSTSDTQFLKTFTPNETVGVGFDNAHYSVLAALQKSNKVWTVRPSTTGMLTGGLKVEPASNATANSSFSAGEVDVDAHSFSTESFTIVGSNPGAWNNDLRIKIFNYKALETATVVQGTGIWTVTQDWGTGYPVRLSSTATLPAPLDSATTYFAIRVSATTIKLAASADLAVAGTAIVLTTAGSGTFSIRPATEFTRQTGTFAIQVFKKDNMNTYVESFICSKTPGTKDGYNNNIYLEDVLASSNYIRAVDNPSVTGAIKDQAVALAIVGGADGSAATDSDCILALQTLANPDSNPMTLLIDGGRATVNYHKAMIDICTARMDCVAILSTPYSAEDDSDYLNQIVAYKNYTLNANSSYAAIYTTHVKIYDRYNDRDLYVSPDGFVAGLVSETADNYELWFPVAGFRRGVLNVIDVRRRFTKGEMDYLYDNGINPLRFAPGRGIVVWGQKTLLATPSTLDRLNTRLLLISIEPSLKEALEEFLFEVNDDTTRSLVRSMVSAALESYVSRRGIYEYRVQCDTDNNSDDDISNHKLIVDVFIKPVESVEEIPCSLIVTRKGTEFKLAQAAV</sequence>
<keyword evidence="4" id="KW-1242">Viral contractile tail ejection system</keyword>
<evidence type="ECO:0000256" key="7">
    <source>
        <dbReference type="ARBA" id="ARBA00023296"/>
    </source>
</evidence>
<keyword evidence="6" id="KW-1171">Viral genome ejection through host cell envelope</keyword>
<dbReference type="Proteomes" id="UP000629603">
    <property type="component" value="Segment"/>
</dbReference>
<dbReference type="InterPro" id="IPR020287">
    <property type="entry name" value="Tail_sheath_C"/>
</dbReference>
<evidence type="ECO:0000256" key="2">
    <source>
        <dbReference type="ARBA" id="ARBA00022595"/>
    </source>
</evidence>
<dbReference type="Pfam" id="PF04984">
    <property type="entry name" value="Phage_sheath_1"/>
    <property type="match status" value="1"/>
</dbReference>
<evidence type="ECO:0000256" key="3">
    <source>
        <dbReference type="ARBA" id="ARBA00022732"/>
    </source>
</evidence>
<dbReference type="GO" id="GO:0098027">
    <property type="term" value="C:virus tail, sheath"/>
    <property type="evidence" value="ECO:0007669"/>
    <property type="project" value="UniProtKB-KW"/>
</dbReference>
<protein>
    <submittedName>
        <fullName evidence="10">Tail sheath protein</fullName>
    </submittedName>
</protein>
<evidence type="ECO:0000259" key="9">
    <source>
        <dbReference type="Pfam" id="PF17482"/>
    </source>
</evidence>
<gene>
    <name evidence="10" type="ORF">EVB93_371</name>
</gene>
<keyword evidence="5" id="KW-1229">Viral tail sheath protein</keyword>
<evidence type="ECO:0000313" key="11">
    <source>
        <dbReference type="Proteomes" id="UP000629603"/>
    </source>
</evidence>
<keyword evidence="11" id="KW-1185">Reference proteome</keyword>
<dbReference type="GO" id="GO:0099000">
    <property type="term" value="P:symbiont genome ejection through host cell envelope, contractile tail mechanism"/>
    <property type="evidence" value="ECO:0007669"/>
    <property type="project" value="UniProtKB-KW"/>
</dbReference>
<keyword evidence="5" id="KW-0946">Virion</keyword>
<keyword evidence="7" id="KW-1160">Virus entry into host cell</keyword>
<organism evidence="10 11">
    <name type="scientific">Rhizobium phage RHph_TM30</name>
    <dbReference type="NCBI Taxonomy" id="2509764"/>
    <lineage>
        <taxon>Viruses</taxon>
        <taxon>Duplodnaviria</taxon>
        <taxon>Heunggongvirae</taxon>
        <taxon>Uroviricota</taxon>
        <taxon>Caudoviricetes</taxon>
        <taxon>Kleczkowskaviridae</taxon>
        <taxon>Cuauhnahuacvirus</taxon>
        <taxon>Cuauhnahuacvirus TM30</taxon>
    </lineage>
</organism>
<feature type="domain" description="Tail sheath protein subtilisin-like" evidence="8">
    <location>
        <begin position="318"/>
        <end position="491"/>
    </location>
</feature>
<keyword evidence="3" id="KW-1227">Viral tail protein</keyword>
<proteinExistence type="inferred from homology"/>
<accession>A0A7S5R5E8</accession>
<evidence type="ECO:0000256" key="1">
    <source>
        <dbReference type="ARBA" id="ARBA00008005"/>
    </source>
</evidence>
<name>A0A7S5R5E8_9CAUD</name>
<reference evidence="10 11" key="1">
    <citation type="submission" date="2020-01" db="EMBL/GenBank/DDBJ databases">
        <title>Patterns of diversity and host range of bacteriophage communities associated with bean-nodulatin bacteria.</title>
        <authorList>
            <person name="Vann Cauwenberghe J."/>
            <person name="Santamaria R.I."/>
            <person name="Bustos P."/>
            <person name="Juarez S."/>
            <person name="Gonzalez V."/>
        </authorList>
    </citation>
    <scope>NUCLEOTIDE SEQUENCE [LARGE SCALE GENOMIC DNA]</scope>
</reference>